<feature type="domain" description="RCC1-like" evidence="3">
    <location>
        <begin position="153"/>
        <end position="381"/>
    </location>
</feature>
<dbReference type="AlphaFoldDB" id="A0A813GDS7"/>
<evidence type="ECO:0000256" key="1">
    <source>
        <dbReference type="ARBA" id="ARBA00022737"/>
    </source>
</evidence>
<organism evidence="4 5">
    <name type="scientific">Polarella glacialis</name>
    <name type="common">Dinoflagellate</name>
    <dbReference type="NCBI Taxonomy" id="89957"/>
    <lineage>
        <taxon>Eukaryota</taxon>
        <taxon>Sar</taxon>
        <taxon>Alveolata</taxon>
        <taxon>Dinophyceae</taxon>
        <taxon>Suessiales</taxon>
        <taxon>Suessiaceae</taxon>
        <taxon>Polarella</taxon>
    </lineage>
</organism>
<keyword evidence="5" id="KW-1185">Reference proteome</keyword>
<protein>
    <recommendedName>
        <fullName evidence="3">RCC1-like domain-containing protein</fullName>
    </recommendedName>
</protein>
<dbReference type="InterPro" id="IPR051625">
    <property type="entry name" value="Signaling_Regulatory_Domain"/>
</dbReference>
<feature type="repeat" description="RCC1" evidence="2">
    <location>
        <begin position="262"/>
        <end position="321"/>
    </location>
</feature>
<dbReference type="PRINTS" id="PR00633">
    <property type="entry name" value="RCCNDNSATION"/>
</dbReference>
<gene>
    <name evidence="4" type="ORF">PGLA1383_LOCUS41508</name>
</gene>
<feature type="repeat" description="RCC1" evidence="2">
    <location>
        <begin position="138"/>
        <end position="196"/>
    </location>
</feature>
<dbReference type="InterPro" id="IPR058923">
    <property type="entry name" value="RCC1-like_dom"/>
</dbReference>
<comment type="caution">
    <text evidence="4">The sequence shown here is derived from an EMBL/GenBank/DDBJ whole genome shotgun (WGS) entry which is preliminary data.</text>
</comment>
<dbReference type="Proteomes" id="UP000654075">
    <property type="component" value="Unassembled WGS sequence"/>
</dbReference>
<evidence type="ECO:0000313" key="4">
    <source>
        <dbReference type="EMBL" id="CAE8624382.1"/>
    </source>
</evidence>
<dbReference type="Gene3D" id="2.130.10.30">
    <property type="entry name" value="Regulator of chromosome condensation 1/beta-lactamase-inhibitor protein II"/>
    <property type="match status" value="2"/>
</dbReference>
<dbReference type="OMA" id="WRWGCSG"/>
<dbReference type="SUPFAM" id="SSF50985">
    <property type="entry name" value="RCC1/BLIP-II"/>
    <property type="match status" value="1"/>
</dbReference>
<proteinExistence type="predicted"/>
<keyword evidence="1" id="KW-0677">Repeat</keyword>
<dbReference type="Pfam" id="PF00415">
    <property type="entry name" value="RCC1"/>
    <property type="match status" value="1"/>
</dbReference>
<dbReference type="InterPro" id="IPR009091">
    <property type="entry name" value="RCC1/BLIP-II"/>
</dbReference>
<accession>A0A813GDS7</accession>
<evidence type="ECO:0000313" key="5">
    <source>
        <dbReference type="Proteomes" id="UP000654075"/>
    </source>
</evidence>
<feature type="repeat" description="RCC1" evidence="2">
    <location>
        <begin position="82"/>
        <end position="137"/>
    </location>
</feature>
<dbReference type="PROSITE" id="PS50012">
    <property type="entry name" value="RCC1_3"/>
    <property type="match status" value="4"/>
</dbReference>
<dbReference type="PANTHER" id="PTHR22872">
    <property type="entry name" value="BTK-BINDING PROTEIN-RELATED"/>
    <property type="match status" value="1"/>
</dbReference>
<evidence type="ECO:0000256" key="2">
    <source>
        <dbReference type="PROSITE-ProRule" id="PRU00235"/>
    </source>
</evidence>
<sequence length="386" mass="41282">MQRIARRSSLAPRVLRVAAAPSAHRQYAGLAAVDGSGRRRLWRWGGDAPGAEVSEVPQVMEKGHGVSAAACGSGHSAFVVGGKLFTFGSNESGVLGREAGSGDAQPGHVVIEASDGHRPACQQISLGSKHSAAITEGGVLWTWGYGGSFWYGAGALGLSKRQEVVRPEMVQTFVQRGVEVKQVACGGMHTIVLDTQGRLFTTGEGKHGRLGRGSMFMLEELEFGEVTFFSQNQDSVMNPGEEPQIIKVDAGQNFSAALSRHGEIWVWGANDSGQLGMGQLVMAVKDFGMKYPFLIRTLPLEGHSLQDIACGENHMIAVTTAGAIYEWGARRYFEPRPISLPSRYQDGIKGIVKLAAGDRCSFALTNSGKLYSWGEKSTGCLLLGPE</sequence>
<dbReference type="EMBL" id="CAJNNV010028376">
    <property type="protein sequence ID" value="CAE8624382.1"/>
    <property type="molecule type" value="Genomic_DNA"/>
</dbReference>
<dbReference type="PROSITE" id="PS00626">
    <property type="entry name" value="RCC1_2"/>
    <property type="match status" value="1"/>
</dbReference>
<dbReference type="PANTHER" id="PTHR22872:SF2">
    <property type="entry name" value="INHIBITOR OF BRUTON TYROSINE KINASE"/>
    <property type="match status" value="1"/>
</dbReference>
<reference evidence="4" key="1">
    <citation type="submission" date="2021-02" db="EMBL/GenBank/DDBJ databases">
        <authorList>
            <person name="Dougan E. K."/>
            <person name="Rhodes N."/>
            <person name="Thang M."/>
            <person name="Chan C."/>
        </authorList>
    </citation>
    <scope>NUCLEOTIDE SEQUENCE</scope>
</reference>
<evidence type="ECO:0000259" key="3">
    <source>
        <dbReference type="Pfam" id="PF25390"/>
    </source>
</evidence>
<feature type="non-terminal residue" evidence="4">
    <location>
        <position position="386"/>
    </location>
</feature>
<dbReference type="OrthoDB" id="10256179at2759"/>
<name>A0A813GDS7_POLGL</name>
<dbReference type="InterPro" id="IPR000408">
    <property type="entry name" value="Reg_chr_condens"/>
</dbReference>
<dbReference type="Pfam" id="PF25390">
    <property type="entry name" value="WD40_RLD"/>
    <property type="match status" value="1"/>
</dbReference>
<feature type="repeat" description="RCC1" evidence="2">
    <location>
        <begin position="197"/>
        <end position="261"/>
    </location>
</feature>